<name>A0A562KZY2_9GAMM</name>
<dbReference type="PROSITE" id="PS50244">
    <property type="entry name" value="S5A_REDUCTASE"/>
    <property type="match status" value="1"/>
</dbReference>
<accession>A0A562KZY2</accession>
<keyword evidence="1" id="KW-1133">Transmembrane helix</keyword>
<feature type="transmembrane region" description="Helical" evidence="1">
    <location>
        <begin position="207"/>
        <end position="229"/>
    </location>
</feature>
<comment type="caution">
    <text evidence="2">The sequence shown here is derived from an EMBL/GenBank/DDBJ whole genome shotgun (WGS) entry which is preliminary data.</text>
</comment>
<dbReference type="OrthoDB" id="9789029at2"/>
<dbReference type="AlphaFoldDB" id="A0A562KZY2"/>
<dbReference type="EMBL" id="VLKN01000006">
    <property type="protein sequence ID" value="TWI00942.1"/>
    <property type="molecule type" value="Genomic_DNA"/>
</dbReference>
<dbReference type="GO" id="GO:0016020">
    <property type="term" value="C:membrane"/>
    <property type="evidence" value="ECO:0007669"/>
    <property type="project" value="TreeGrafter"/>
</dbReference>
<organism evidence="2 3">
    <name type="scientific">Luteimonas cucumeris</name>
    <dbReference type="NCBI Taxonomy" id="985012"/>
    <lineage>
        <taxon>Bacteria</taxon>
        <taxon>Pseudomonadati</taxon>
        <taxon>Pseudomonadota</taxon>
        <taxon>Gammaproteobacteria</taxon>
        <taxon>Lysobacterales</taxon>
        <taxon>Lysobacteraceae</taxon>
        <taxon>Luteimonas</taxon>
    </lineage>
</organism>
<dbReference type="RefSeq" id="WP_144900058.1">
    <property type="nucleotide sequence ID" value="NZ_VLKN01000006.1"/>
</dbReference>
<protein>
    <submittedName>
        <fullName evidence="2">Steroid 5-alpha reductase family enzyme</fullName>
    </submittedName>
</protein>
<reference evidence="2 3" key="1">
    <citation type="journal article" date="2015" name="Stand. Genomic Sci.">
        <title>Genomic Encyclopedia of Bacterial and Archaeal Type Strains, Phase III: the genomes of soil and plant-associated and newly described type strains.</title>
        <authorList>
            <person name="Whitman W.B."/>
            <person name="Woyke T."/>
            <person name="Klenk H.P."/>
            <person name="Zhou Y."/>
            <person name="Lilburn T.G."/>
            <person name="Beck B.J."/>
            <person name="De Vos P."/>
            <person name="Vandamme P."/>
            <person name="Eisen J.A."/>
            <person name="Garrity G."/>
            <person name="Hugenholtz P."/>
            <person name="Kyrpides N.C."/>
        </authorList>
    </citation>
    <scope>NUCLEOTIDE SEQUENCE [LARGE SCALE GENOMIC DNA]</scope>
    <source>
        <strain evidence="2 3">CGMCC 1.10821</strain>
    </source>
</reference>
<keyword evidence="1" id="KW-0812">Transmembrane</keyword>
<feature type="transmembrane region" description="Helical" evidence="1">
    <location>
        <begin position="31"/>
        <end position="52"/>
    </location>
</feature>
<keyword evidence="1" id="KW-0472">Membrane</keyword>
<feature type="transmembrane region" description="Helical" evidence="1">
    <location>
        <begin position="6"/>
        <end position="24"/>
    </location>
</feature>
<evidence type="ECO:0000256" key="1">
    <source>
        <dbReference type="SAM" id="Phobius"/>
    </source>
</evidence>
<dbReference type="Pfam" id="PF06966">
    <property type="entry name" value="DUF1295"/>
    <property type="match status" value="1"/>
</dbReference>
<dbReference type="Proteomes" id="UP000315167">
    <property type="component" value="Unassembled WGS sequence"/>
</dbReference>
<feature type="transmembrane region" description="Helical" evidence="1">
    <location>
        <begin position="104"/>
        <end position="125"/>
    </location>
</feature>
<dbReference type="Gene3D" id="1.20.120.1630">
    <property type="match status" value="1"/>
</dbReference>
<evidence type="ECO:0000313" key="3">
    <source>
        <dbReference type="Proteomes" id="UP000315167"/>
    </source>
</evidence>
<feature type="transmembrane region" description="Helical" evidence="1">
    <location>
        <begin position="137"/>
        <end position="162"/>
    </location>
</feature>
<evidence type="ECO:0000313" key="2">
    <source>
        <dbReference type="EMBL" id="TWI00942.1"/>
    </source>
</evidence>
<proteinExistence type="predicted"/>
<dbReference type="PANTHER" id="PTHR32251:SF17">
    <property type="entry name" value="STEROID 5-ALPHA REDUCTASE C-TERMINAL DOMAIN-CONTAINING PROTEIN"/>
    <property type="match status" value="1"/>
</dbReference>
<gene>
    <name evidence="2" type="ORF">IP90_02564</name>
</gene>
<dbReference type="PANTHER" id="PTHR32251">
    <property type="entry name" value="3-OXO-5-ALPHA-STEROID 4-DEHYDROGENASE"/>
    <property type="match status" value="1"/>
</dbReference>
<keyword evidence="3" id="KW-1185">Reference proteome</keyword>
<sequence length="260" mass="28431">MTIWILALWIWGISAVAMTAMCAFSIRARNLGYAGVAWAGLMAVAALLAGLLSEGAALPRTLTAIGGAIWGARLCIYLLHRVLHEDEDGRCRVLRATWGNSRGAWFLFFQVHALAVAVLALPFLAAGSATITVVDGWVLAAIAVWIVAVTGESLADAQLASFRADPGNRGRTCRDGLWAWSRHPNYFFEWLHWFAYVLLATSSPHAWLSWLGPALMLLFLYGVSGIPLAEQQALRSRGEDYRRYQREVSAFTPLPASTNG</sequence>
<dbReference type="InterPro" id="IPR010721">
    <property type="entry name" value="UstE-like"/>
</dbReference>